<comment type="subcellular location">
    <subcellularLocation>
        <location evidence="1">Cell membrane</location>
        <topology evidence="1">Multi-pass membrane protein</topology>
    </subcellularLocation>
</comment>
<dbReference type="Proteomes" id="UP000182762">
    <property type="component" value="Unassembled WGS sequence"/>
</dbReference>
<dbReference type="InterPro" id="IPR011701">
    <property type="entry name" value="MFS"/>
</dbReference>
<dbReference type="PANTHER" id="PTHR11662">
    <property type="entry name" value="SOLUTE CARRIER FAMILY 17"/>
    <property type="match status" value="1"/>
</dbReference>
<dbReference type="NCBIfam" id="TIGR00893">
    <property type="entry name" value="2A0114"/>
    <property type="match status" value="1"/>
</dbReference>
<feature type="transmembrane region" description="Helical" evidence="6">
    <location>
        <begin position="337"/>
        <end position="361"/>
    </location>
</feature>
<proteinExistence type="predicted"/>
<dbReference type="InterPro" id="IPR036259">
    <property type="entry name" value="MFS_trans_sf"/>
</dbReference>
<evidence type="ECO:0000256" key="6">
    <source>
        <dbReference type="SAM" id="Phobius"/>
    </source>
</evidence>
<keyword evidence="4 6" id="KW-1133">Transmembrane helix</keyword>
<feature type="transmembrane region" description="Helical" evidence="6">
    <location>
        <begin position="165"/>
        <end position="188"/>
    </location>
</feature>
<evidence type="ECO:0000256" key="1">
    <source>
        <dbReference type="ARBA" id="ARBA00004651"/>
    </source>
</evidence>
<evidence type="ECO:0000313" key="8">
    <source>
        <dbReference type="EMBL" id="SFQ78451.1"/>
    </source>
</evidence>
<comment type="caution">
    <text evidence="8">The sequence shown here is derived from an EMBL/GenBank/DDBJ whole genome shotgun (WGS) entry which is preliminary data.</text>
</comment>
<evidence type="ECO:0000256" key="5">
    <source>
        <dbReference type="ARBA" id="ARBA00023136"/>
    </source>
</evidence>
<dbReference type="EMBL" id="FOXX01000009">
    <property type="protein sequence ID" value="SFQ78451.1"/>
    <property type="molecule type" value="Genomic_DNA"/>
</dbReference>
<accession>A0A1I6BC01</accession>
<evidence type="ECO:0000259" key="7">
    <source>
        <dbReference type="PROSITE" id="PS50850"/>
    </source>
</evidence>
<feature type="transmembrane region" description="Helical" evidence="6">
    <location>
        <begin position="373"/>
        <end position="392"/>
    </location>
</feature>
<feature type="transmembrane region" description="Helical" evidence="6">
    <location>
        <begin position="12"/>
        <end position="28"/>
    </location>
</feature>
<organism evidence="8 9">
    <name type="scientific">Priestia endophytica DSM 13796</name>
    <dbReference type="NCBI Taxonomy" id="1121089"/>
    <lineage>
        <taxon>Bacteria</taxon>
        <taxon>Bacillati</taxon>
        <taxon>Bacillota</taxon>
        <taxon>Bacilli</taxon>
        <taxon>Bacillales</taxon>
        <taxon>Bacillaceae</taxon>
        <taxon>Priestia</taxon>
    </lineage>
</organism>
<feature type="transmembrane region" description="Helical" evidence="6">
    <location>
        <begin position="239"/>
        <end position="257"/>
    </location>
</feature>
<keyword evidence="9" id="KW-1185">Reference proteome</keyword>
<dbReference type="PANTHER" id="PTHR11662:SF333">
    <property type="entry name" value="D-GALACTONATE TRANSPORTER"/>
    <property type="match status" value="1"/>
</dbReference>
<dbReference type="Gene3D" id="1.20.1250.20">
    <property type="entry name" value="MFS general substrate transporter like domains"/>
    <property type="match status" value="2"/>
</dbReference>
<feature type="transmembrane region" description="Helical" evidence="6">
    <location>
        <begin position="277"/>
        <end position="301"/>
    </location>
</feature>
<feature type="transmembrane region" description="Helical" evidence="6">
    <location>
        <begin position="48"/>
        <end position="65"/>
    </location>
</feature>
<dbReference type="Pfam" id="PF07690">
    <property type="entry name" value="MFS_1"/>
    <property type="match status" value="1"/>
</dbReference>
<keyword evidence="2" id="KW-0813">Transport</keyword>
<sequence>MKGYSEKPTRVRFKVLVFIFVSVVINYMDRSNISVAATAIGKDLELTSVQLGLIFSAFGWAYAALQIPGGVMVDRFGARLTYAFSLITWSLVTLLQGFTKGFVGLFGLRLATGAFEAPAFPTNNKVVTSWFPNQERASAIAFYTSGQFAGLAFLTPALVTIQHFLGWRGLFITTGAIGILWGIIWYIFYRDPTQHKKANKAELEYIKEGGGLVTPANEKGEKAKFEWGNLKEVFIHRKLWGIYLGQFAVNSTLWFFLTWFPTYLVEYRGLDFLKSGFLASAPFLAAFVGVLLSGFLSDFLVKKGVSLGIARKTPIIVGLLLSTSIVGANYVDNTSLIIMFMAIAFFGNGLASITWVFVSTLAPKHLVGLTGGVFNFIGGLASIVVPIVIGFLAQGGSFAPALVFIAIVALLGALSYIFLVGKVERIKVAQKPDSNLPM</sequence>
<dbReference type="InterPro" id="IPR020846">
    <property type="entry name" value="MFS_dom"/>
</dbReference>
<feature type="transmembrane region" description="Helical" evidence="6">
    <location>
        <begin position="398"/>
        <end position="421"/>
    </location>
</feature>
<reference evidence="8 9" key="1">
    <citation type="submission" date="2016-10" db="EMBL/GenBank/DDBJ databases">
        <authorList>
            <person name="Varghese N."/>
            <person name="Submissions S."/>
        </authorList>
    </citation>
    <scope>NUCLEOTIDE SEQUENCE [LARGE SCALE GENOMIC DNA]</scope>
    <source>
        <strain evidence="8 9">DSM 13796</strain>
    </source>
</reference>
<feature type="domain" description="Major facilitator superfamily (MFS) profile" evidence="7">
    <location>
        <begin position="15"/>
        <end position="424"/>
    </location>
</feature>
<dbReference type="InterPro" id="IPR050382">
    <property type="entry name" value="MFS_Na/Anion_cotransporter"/>
</dbReference>
<dbReference type="CDD" id="cd17319">
    <property type="entry name" value="MFS_ExuT_GudP_like"/>
    <property type="match status" value="1"/>
</dbReference>
<keyword evidence="5 6" id="KW-0472">Membrane</keyword>
<feature type="transmembrane region" description="Helical" evidence="6">
    <location>
        <begin position="140"/>
        <end position="159"/>
    </location>
</feature>
<feature type="transmembrane region" description="Helical" evidence="6">
    <location>
        <begin position="313"/>
        <end position="331"/>
    </location>
</feature>
<protein>
    <submittedName>
        <fullName evidence="8">MFS transporter, ACS family, D-galactonate transporter</fullName>
    </submittedName>
</protein>
<dbReference type="PROSITE" id="PS50850">
    <property type="entry name" value="MFS"/>
    <property type="match status" value="1"/>
</dbReference>
<dbReference type="PIRSF" id="PIRSF002808">
    <property type="entry name" value="Hexose_phosphate_transp"/>
    <property type="match status" value="1"/>
</dbReference>
<dbReference type="InterPro" id="IPR000849">
    <property type="entry name" value="Sugar_P_transporter"/>
</dbReference>
<name>A0A1I6BC01_9BACI</name>
<keyword evidence="3 6" id="KW-0812">Transmembrane</keyword>
<evidence type="ECO:0000256" key="2">
    <source>
        <dbReference type="ARBA" id="ARBA00022448"/>
    </source>
</evidence>
<dbReference type="SUPFAM" id="SSF103473">
    <property type="entry name" value="MFS general substrate transporter"/>
    <property type="match status" value="1"/>
</dbReference>
<dbReference type="RefSeq" id="WP_061805783.1">
    <property type="nucleotide sequence ID" value="NZ_FOXX01000009.1"/>
</dbReference>
<evidence type="ECO:0000256" key="3">
    <source>
        <dbReference type="ARBA" id="ARBA00022692"/>
    </source>
</evidence>
<evidence type="ECO:0000256" key="4">
    <source>
        <dbReference type="ARBA" id="ARBA00022989"/>
    </source>
</evidence>
<dbReference type="GeneID" id="93712037"/>
<gene>
    <name evidence="8" type="ORF">SAMN02745910_03434</name>
</gene>
<evidence type="ECO:0000313" key="9">
    <source>
        <dbReference type="Proteomes" id="UP000182762"/>
    </source>
</evidence>